<evidence type="ECO:0000313" key="5">
    <source>
        <dbReference type="Proteomes" id="UP001152646"/>
    </source>
</evidence>
<accession>A0A9W4IUI2</accession>
<evidence type="ECO:0000259" key="3">
    <source>
        <dbReference type="Pfam" id="PF23002"/>
    </source>
</evidence>
<dbReference type="PANTHER" id="PTHR44533">
    <property type="entry name" value="DEAD/H RNA HELICASE, PUTATIVE-RELATED"/>
    <property type="match status" value="1"/>
</dbReference>
<organism evidence="4 5">
    <name type="scientific">Penicillium salamii</name>
    <dbReference type="NCBI Taxonomy" id="1612424"/>
    <lineage>
        <taxon>Eukaryota</taxon>
        <taxon>Fungi</taxon>
        <taxon>Dikarya</taxon>
        <taxon>Ascomycota</taxon>
        <taxon>Pezizomycotina</taxon>
        <taxon>Eurotiomycetes</taxon>
        <taxon>Eurotiomycetidae</taxon>
        <taxon>Eurotiales</taxon>
        <taxon>Aspergillaceae</taxon>
        <taxon>Penicillium</taxon>
    </lineage>
</organism>
<comment type="caution">
    <text evidence="4">The sequence shown here is derived from an EMBL/GenBank/DDBJ whole genome shotgun (WGS) entry which is preliminary data.</text>
</comment>
<reference evidence="4" key="1">
    <citation type="submission" date="2021-07" db="EMBL/GenBank/DDBJ databases">
        <authorList>
            <person name="Branca A.L. A."/>
        </authorList>
    </citation>
    <scope>NUCLEOTIDE SEQUENCE</scope>
</reference>
<dbReference type="InterPro" id="IPR052431">
    <property type="entry name" value="SKI2_subfamily_helicases"/>
</dbReference>
<protein>
    <recommendedName>
        <fullName evidence="3">ATP-dependent RNA helicase DDX60 PIN-like domain-containing protein</fullName>
    </recommendedName>
</protein>
<dbReference type="AlphaFoldDB" id="A0A9W4IUI2"/>
<keyword evidence="1" id="KW-0378">Hydrolase</keyword>
<evidence type="ECO:0000313" key="4">
    <source>
        <dbReference type="EMBL" id="CAG8346763.1"/>
    </source>
</evidence>
<evidence type="ECO:0000256" key="2">
    <source>
        <dbReference type="ARBA" id="ARBA00022806"/>
    </source>
</evidence>
<dbReference type="InterPro" id="IPR055124">
    <property type="entry name" value="PIN-like_DDX60"/>
</dbReference>
<keyword evidence="2" id="KW-0547">Nucleotide-binding</keyword>
<keyword evidence="2" id="KW-0067">ATP-binding</keyword>
<gene>
    <name evidence="4" type="ORF">PSALAMII_LOCUS3075</name>
</gene>
<feature type="domain" description="ATP-dependent RNA helicase DDX60 PIN-like" evidence="3">
    <location>
        <begin position="11"/>
        <end position="108"/>
    </location>
</feature>
<dbReference type="OrthoDB" id="5350014at2759"/>
<dbReference type="Pfam" id="PF23002">
    <property type="entry name" value="PIN-like_DDX60"/>
    <property type="match status" value="1"/>
</dbReference>
<dbReference type="PANTHER" id="PTHR44533:SF4">
    <property type="entry name" value="DEAD_H RNA HELICASE, PUTATIVE-RELATED"/>
    <property type="match status" value="1"/>
</dbReference>
<dbReference type="GO" id="GO:0016787">
    <property type="term" value="F:hydrolase activity"/>
    <property type="evidence" value="ECO:0007669"/>
    <property type="project" value="UniProtKB-KW"/>
</dbReference>
<proteinExistence type="predicted"/>
<dbReference type="EMBL" id="CAJVPA010000111">
    <property type="protein sequence ID" value="CAG8346763.1"/>
    <property type="molecule type" value="Genomic_DNA"/>
</dbReference>
<name>A0A9W4IUI2_9EURO</name>
<dbReference type="GO" id="GO:0005737">
    <property type="term" value="C:cytoplasm"/>
    <property type="evidence" value="ECO:0007669"/>
    <property type="project" value="TreeGrafter"/>
</dbReference>
<keyword evidence="2" id="KW-0347">Helicase</keyword>
<sequence length="141" mass="15946">MEDGVREWLDSRVVDLVGDFAGSELFIIEGDSLLLHCFADPKLDFNPGLQMLHATYLVEQVIQKLRQRKCVFDIVFFAQNARCCIPPTASSDLHERYLLARETIIQHLVSIGDQVSLPLQVLKFQSIRSEAFTTHLSKSGV</sequence>
<dbReference type="Proteomes" id="UP001152646">
    <property type="component" value="Unassembled WGS sequence"/>
</dbReference>
<evidence type="ECO:0000256" key="1">
    <source>
        <dbReference type="ARBA" id="ARBA00022801"/>
    </source>
</evidence>
<dbReference type="GO" id="GO:0004386">
    <property type="term" value="F:helicase activity"/>
    <property type="evidence" value="ECO:0007669"/>
    <property type="project" value="UniProtKB-KW"/>
</dbReference>